<dbReference type="Proteomes" id="UP001367508">
    <property type="component" value="Unassembled WGS sequence"/>
</dbReference>
<accession>A0AAN9PSF2</accession>
<reference evidence="1 2" key="1">
    <citation type="submission" date="2024-01" db="EMBL/GenBank/DDBJ databases">
        <title>The genomes of 5 underutilized Papilionoideae crops provide insights into root nodulation and disease resistanc.</title>
        <authorList>
            <person name="Jiang F."/>
        </authorList>
    </citation>
    <scope>NUCLEOTIDE SEQUENCE [LARGE SCALE GENOMIC DNA]</scope>
    <source>
        <strain evidence="1">LVBAO_FW01</strain>
        <tissue evidence="1">Leaves</tissue>
    </source>
</reference>
<proteinExistence type="predicted"/>
<dbReference type="EMBL" id="JAYMYQ010000010">
    <property type="protein sequence ID" value="KAK7308494.1"/>
    <property type="molecule type" value="Genomic_DNA"/>
</dbReference>
<organism evidence="1 2">
    <name type="scientific">Canavalia gladiata</name>
    <name type="common">Sword bean</name>
    <name type="synonym">Dolichos gladiatus</name>
    <dbReference type="NCBI Taxonomy" id="3824"/>
    <lineage>
        <taxon>Eukaryota</taxon>
        <taxon>Viridiplantae</taxon>
        <taxon>Streptophyta</taxon>
        <taxon>Embryophyta</taxon>
        <taxon>Tracheophyta</taxon>
        <taxon>Spermatophyta</taxon>
        <taxon>Magnoliopsida</taxon>
        <taxon>eudicotyledons</taxon>
        <taxon>Gunneridae</taxon>
        <taxon>Pentapetalae</taxon>
        <taxon>rosids</taxon>
        <taxon>fabids</taxon>
        <taxon>Fabales</taxon>
        <taxon>Fabaceae</taxon>
        <taxon>Papilionoideae</taxon>
        <taxon>50 kb inversion clade</taxon>
        <taxon>NPAAA clade</taxon>
        <taxon>indigoferoid/millettioid clade</taxon>
        <taxon>Phaseoleae</taxon>
        <taxon>Canavalia</taxon>
    </lineage>
</organism>
<name>A0AAN9PSF2_CANGL</name>
<gene>
    <name evidence="1" type="ORF">VNO77_42102</name>
</gene>
<keyword evidence="2" id="KW-1185">Reference proteome</keyword>
<sequence length="230" mass="25276">MHQVSGTAITEQMERFKSGQIIIDSALAKGVHSYLNTVTSITHMQISDQGLTQISVVLTRVLVHVKVIITGGFGKKEERATTSPGTLWMKRGFAEEDSRAIYEVGPLKLEMGRRFFEPLLSPYKIASNSQDPFSIKNGATKGISIFCLNIKGIHKFKIAPILTYALFCSSGRVLICNTRKNKDASIQPILLAQIVIWVDGINLLGSWQANLVSRNSALSSTLGKEIKLKA</sequence>
<evidence type="ECO:0000313" key="1">
    <source>
        <dbReference type="EMBL" id="KAK7308494.1"/>
    </source>
</evidence>
<protein>
    <submittedName>
        <fullName evidence="1">Uncharacterized protein</fullName>
    </submittedName>
</protein>
<dbReference type="AlphaFoldDB" id="A0AAN9PSF2"/>
<evidence type="ECO:0000313" key="2">
    <source>
        <dbReference type="Proteomes" id="UP001367508"/>
    </source>
</evidence>
<comment type="caution">
    <text evidence="1">The sequence shown here is derived from an EMBL/GenBank/DDBJ whole genome shotgun (WGS) entry which is preliminary data.</text>
</comment>